<keyword evidence="3" id="KW-1185">Reference proteome</keyword>
<proteinExistence type="predicted"/>
<evidence type="ECO:0000256" key="1">
    <source>
        <dbReference type="SAM" id="MobiDB-lite"/>
    </source>
</evidence>
<reference evidence="2 3" key="1">
    <citation type="journal article" date="2019" name="Commun. Biol.">
        <title>The bagworm genome reveals a unique fibroin gene that provides high tensile strength.</title>
        <authorList>
            <person name="Kono N."/>
            <person name="Nakamura H."/>
            <person name="Ohtoshi R."/>
            <person name="Tomita M."/>
            <person name="Numata K."/>
            <person name="Arakawa K."/>
        </authorList>
    </citation>
    <scope>NUCLEOTIDE SEQUENCE [LARGE SCALE GENOMIC DNA]</scope>
</reference>
<feature type="region of interest" description="Disordered" evidence="1">
    <location>
        <begin position="215"/>
        <end position="238"/>
    </location>
</feature>
<dbReference type="EMBL" id="BGZK01001438">
    <property type="protein sequence ID" value="GBP79915.1"/>
    <property type="molecule type" value="Genomic_DNA"/>
</dbReference>
<gene>
    <name evidence="2" type="ORF">EVAR_75287_1</name>
</gene>
<name>A0A4C1Z002_EUMVA</name>
<accession>A0A4C1Z002</accession>
<comment type="caution">
    <text evidence="2">The sequence shown here is derived from an EMBL/GenBank/DDBJ whole genome shotgun (WGS) entry which is preliminary data.</text>
</comment>
<dbReference type="OrthoDB" id="414730at2759"/>
<organism evidence="2 3">
    <name type="scientific">Eumeta variegata</name>
    <name type="common">Bagworm moth</name>
    <name type="synonym">Eumeta japonica</name>
    <dbReference type="NCBI Taxonomy" id="151549"/>
    <lineage>
        <taxon>Eukaryota</taxon>
        <taxon>Metazoa</taxon>
        <taxon>Ecdysozoa</taxon>
        <taxon>Arthropoda</taxon>
        <taxon>Hexapoda</taxon>
        <taxon>Insecta</taxon>
        <taxon>Pterygota</taxon>
        <taxon>Neoptera</taxon>
        <taxon>Endopterygota</taxon>
        <taxon>Lepidoptera</taxon>
        <taxon>Glossata</taxon>
        <taxon>Ditrysia</taxon>
        <taxon>Tineoidea</taxon>
        <taxon>Psychidae</taxon>
        <taxon>Oiketicinae</taxon>
        <taxon>Eumeta</taxon>
    </lineage>
</organism>
<evidence type="ECO:0000313" key="2">
    <source>
        <dbReference type="EMBL" id="GBP79915.1"/>
    </source>
</evidence>
<sequence>MASRGCGDKLRRVARGRNGLTLFVDPLRVRKATSPPSTACVCVDAHTRSEARSCACLLAFRGGFKRLLCAMEGEGRQSALAARLTNASGKKLRHYELTGRALDLLKSYLINRFQRVDVNGMISSVSIVHMVYHRDQFFVNQSENAARIRRGRTNCVTGTLSTRSREREEGGEAKANGSKHLRLWSSSVGRSAASTSQPTTDAPRRNQARLEVGWRKNFSQRPAPAARAGPRRARAQPQRPATVEEFIIHLRSRFDFMFISSTSNKFSTFVLIIADNKYWQCFRLRAGSSAAGPSAPVSDNYKPVARVSPASSRKKGSARSCLCAL</sequence>
<evidence type="ECO:0000313" key="3">
    <source>
        <dbReference type="Proteomes" id="UP000299102"/>
    </source>
</evidence>
<dbReference type="Proteomes" id="UP000299102">
    <property type="component" value="Unassembled WGS sequence"/>
</dbReference>
<dbReference type="AlphaFoldDB" id="A0A4C1Z002"/>
<protein>
    <submittedName>
        <fullName evidence="2">Uncharacterized protein</fullName>
    </submittedName>
</protein>